<dbReference type="InterPro" id="IPR037524">
    <property type="entry name" value="PA14/GLEYA"/>
</dbReference>
<evidence type="ECO:0000259" key="3">
    <source>
        <dbReference type="PROSITE" id="PS51820"/>
    </source>
</evidence>
<feature type="transmembrane region" description="Helical" evidence="1">
    <location>
        <begin position="1540"/>
        <end position="1562"/>
    </location>
</feature>
<dbReference type="SMART" id="SM00758">
    <property type="entry name" value="PA14"/>
    <property type="match status" value="2"/>
</dbReference>
<evidence type="ECO:0000256" key="1">
    <source>
        <dbReference type="SAM" id="Phobius"/>
    </source>
</evidence>
<dbReference type="Gene3D" id="2.60.40.10">
    <property type="entry name" value="Immunoglobulins"/>
    <property type="match status" value="2"/>
</dbReference>
<reference evidence="4 5" key="1">
    <citation type="submission" date="2016-05" db="EMBL/GenBank/DDBJ databases">
        <title>Nuclear genome of Blastocystis sp. subtype 1 NandII.</title>
        <authorList>
            <person name="Gentekaki E."/>
            <person name="Curtis B."/>
            <person name="Stairs C."/>
            <person name="Eme L."/>
            <person name="Herman E."/>
            <person name="Klimes V."/>
            <person name="Arias M.C."/>
            <person name="Elias M."/>
            <person name="Hilliou F."/>
            <person name="Klute M."/>
            <person name="Malik S.-B."/>
            <person name="Pightling A."/>
            <person name="Rachubinski R."/>
            <person name="Salas D."/>
            <person name="Schlacht A."/>
            <person name="Suga H."/>
            <person name="Archibald J."/>
            <person name="Ball S.G."/>
            <person name="Clark G."/>
            <person name="Dacks J."/>
            <person name="Van Der Giezen M."/>
            <person name="Tsaousis A."/>
            <person name="Roger A."/>
        </authorList>
    </citation>
    <scope>NUCLEOTIDE SEQUENCE [LARGE SCALE GENOMIC DNA]</scope>
    <source>
        <strain evidence="5">ATCC 50177 / NandII</strain>
    </source>
</reference>
<keyword evidence="5" id="KW-1185">Reference proteome</keyword>
<feature type="domain" description="PA14" evidence="3">
    <location>
        <begin position="195"/>
        <end position="361"/>
    </location>
</feature>
<dbReference type="SUPFAM" id="SSF56988">
    <property type="entry name" value="Anthrax protective antigen"/>
    <property type="match status" value="1"/>
</dbReference>
<evidence type="ECO:0000313" key="4">
    <source>
        <dbReference type="EMBL" id="OAO13445.1"/>
    </source>
</evidence>
<name>A0A196S8S0_BLAHN</name>
<gene>
    <name evidence="4" type="ORF">AV274_4835</name>
</gene>
<feature type="signal peptide" evidence="2">
    <location>
        <begin position="1"/>
        <end position="18"/>
    </location>
</feature>
<organism evidence="4 5">
    <name type="scientific">Blastocystis sp. subtype 1 (strain ATCC 50177 / NandII)</name>
    <dbReference type="NCBI Taxonomy" id="478820"/>
    <lineage>
        <taxon>Eukaryota</taxon>
        <taxon>Sar</taxon>
        <taxon>Stramenopiles</taxon>
        <taxon>Bigyra</taxon>
        <taxon>Opalozoa</taxon>
        <taxon>Opalinata</taxon>
        <taxon>Blastocystidae</taxon>
        <taxon>Blastocystis</taxon>
    </lineage>
</organism>
<keyword evidence="1" id="KW-1133">Transmembrane helix</keyword>
<dbReference type="InterPro" id="IPR013783">
    <property type="entry name" value="Ig-like_fold"/>
</dbReference>
<dbReference type="Pfam" id="PF07691">
    <property type="entry name" value="PA14"/>
    <property type="match status" value="1"/>
</dbReference>
<dbReference type="OrthoDB" id="66330at2759"/>
<dbReference type="PROSITE" id="PS51820">
    <property type="entry name" value="PA14"/>
    <property type="match status" value="2"/>
</dbReference>
<feature type="domain" description="PA14" evidence="3">
    <location>
        <begin position="433"/>
        <end position="590"/>
    </location>
</feature>
<dbReference type="Gene3D" id="2.60.120.260">
    <property type="entry name" value="Galactose-binding domain-like"/>
    <property type="match status" value="1"/>
</dbReference>
<keyword evidence="2" id="KW-0732">Signal</keyword>
<protein>
    <submittedName>
        <fullName evidence="4">Kelch domain protein</fullName>
    </submittedName>
</protein>
<accession>A0A196S8S0</accession>
<dbReference type="EMBL" id="LXWW01000390">
    <property type="protein sequence ID" value="OAO13445.1"/>
    <property type="molecule type" value="Genomic_DNA"/>
</dbReference>
<dbReference type="Proteomes" id="UP000078348">
    <property type="component" value="Unassembled WGS sequence"/>
</dbReference>
<dbReference type="Pfam" id="PF05345">
    <property type="entry name" value="He_PIG"/>
    <property type="match status" value="1"/>
</dbReference>
<comment type="caution">
    <text evidence="4">The sequence shown here is derived from an EMBL/GenBank/DDBJ whole genome shotgun (WGS) entry which is preliminary data.</text>
</comment>
<proteinExistence type="predicted"/>
<evidence type="ECO:0000256" key="2">
    <source>
        <dbReference type="SAM" id="SignalP"/>
    </source>
</evidence>
<sequence length="1581" mass="174847">MFIHSFLLAVLLLHLGNGAIINCGTNVEGFITNTQNRTITCEGAMERLQIEPNLPKGLSVSQFSISGMLTQTFTRHVYSVTSGNDFADLFLSSNPKLTKLECNVQMQVIYKGLAFPMMRCIPNSFAESFSIQPELPSGVAFDTKTSVISGVYNGEPTKITYTITASNGVDSTSQTLTIDYRNEDALTERGISICNYKNGGGRQVKSPLWYSLEPADNCLTIHSLNLTDSISAADNTWPGYDDSFTSVFGSYFTAYYRAEAAGNYTFQITTRQSVMLYLDSDETPTLVGPNTSGMDQTYTASATLQAGYHFIRIMWADYASDPRLEVSVGLNGQLRLLDDSNCRLGGLAPVALHFPSIAAVVGQRVAVAPSVYGGTEIREVTAQPALPAGLVWNVERGQIEGTVSEQYYGLHTITAKNAQGESSDVVPVVVGREAVAGLRARYYTIDAQTNICRVNRFSSDLMELKVEQTEDAVNHPVNEAGARWGTVPGALFEHNLFVEWEGLMDFAQPGNYTVGFTYTDGVRLWLDGQRVVNWWGCSEMVRTRLQPLEVKAAGVKTIRIEWIFDRHSQVALQFLWSLNGGAEEPVPAAVLSHVPGDILTYPFARVVAFKGVALRKNAPVLFGTYSGAINYAVTPDLPVGLAMTAGTIEGVPTAVSAQTEYTVTAVVGGVNARAVLALEVLEGALPSNITIKTRKGESGADMKLQLYTVMEEYKIAWDGPKAVLSITPELPAGVVLEDKTLKGRPLKKAEKQFFTIHVLADGGEATLPFAITVSGCEFGHTFYTELSRKMNGDLYITSEQGEVFQKANVKEGLYGAVICLPPRDDYVYHFFCRGNEINCLLKMVREDDTVFMEDSIHMNTWLNTTFVMTAAQPPVLETTVKSVADRVGKRVVIEYSLGGVYRQPTIAPELPAGVVLDLEKRVVRGDFAEKGVFVFTLSSANDVGKTEVVIEFDIEACPARKAFYEGYRAGSRYSDSYTLLDAETHETLYYQPVGSLSGSRYFCLGPQRYELRMESVDSTWTLDTPLRLFDAAGEQLGSFVLDQKYNKTERFALTEVLTREMPMRYLRGTKQPRKDWAAADFNEKGWADANYMSWGSFDGSVKTVYFRAHFALPADAFFSAFAFSLRTVGGFAAYLNGEEVLRMNLLQGELRYTTPAVRMVDVAEAMRFVVSAAQLRTGANVLAVELHQFADAVSTEKIVFELRSTLLNQEMTKVSGEGIVTSSHNNPEESMKPEVLFDDVGTRAWGDSHFPVWVRYTYPANQLVAVNELSITSQRKGMGIPPAHFAFFGVRNETVVVGDHTETTEVHERLLAVKNPFLFAGESRAVYPLSNQKAFSAYELEVEGVTDGSDTVAILQLGFYARRRHFCSGDRKYGQVAASEVARTQCPWTRVGVKTRRCEWTAAGAAWAEEDESLCLKRFAGKNEAFIDTAYRLVNCTLPLFATDVEPVLVQTLVRELMVKKAAVFLYSPYDCTKEGDYPAVCVQLRLTPHHLVSSFVMMQLEELNKNITGEFYDHNMVPSAMQIEVLEEPVLRQRPAASVVVAVVSVSLLIIIFIVFLIYYIKATMSRKGISLLRQRRGQD</sequence>
<dbReference type="InterPro" id="IPR011658">
    <property type="entry name" value="PA14_dom"/>
</dbReference>
<feature type="chain" id="PRO_5008274454" evidence="2">
    <location>
        <begin position="19"/>
        <end position="1581"/>
    </location>
</feature>
<evidence type="ECO:0000313" key="5">
    <source>
        <dbReference type="Proteomes" id="UP000078348"/>
    </source>
</evidence>
<keyword evidence="1" id="KW-0472">Membrane</keyword>
<keyword evidence="1" id="KW-0812">Transmembrane</keyword>
<dbReference type="Gene3D" id="3.90.182.10">
    <property type="entry name" value="Toxin - Anthrax Protective Antigen,domain 1"/>
    <property type="match status" value="1"/>
</dbReference>